<dbReference type="Proteomes" id="UP000283680">
    <property type="component" value="Unassembled WGS sequence"/>
</dbReference>
<dbReference type="AlphaFoldDB" id="A0A412B595"/>
<evidence type="ECO:0000313" key="3">
    <source>
        <dbReference type="Proteomes" id="UP000283680"/>
    </source>
</evidence>
<dbReference type="Proteomes" id="UP000284514">
    <property type="component" value="Unassembled WGS sequence"/>
</dbReference>
<organism evidence="1 3">
    <name type="scientific">Bacteroides uniformis</name>
    <dbReference type="NCBI Taxonomy" id="820"/>
    <lineage>
        <taxon>Bacteria</taxon>
        <taxon>Pseudomonadati</taxon>
        <taxon>Bacteroidota</taxon>
        <taxon>Bacteroidia</taxon>
        <taxon>Bacteroidales</taxon>
        <taxon>Bacteroidaceae</taxon>
        <taxon>Bacteroides</taxon>
    </lineage>
</organism>
<dbReference type="EMBL" id="QSIF01000076">
    <property type="protein sequence ID" value="RHC70382.1"/>
    <property type="molecule type" value="Genomic_DNA"/>
</dbReference>
<evidence type="ECO:0000313" key="1">
    <source>
        <dbReference type="EMBL" id="RGQ47539.1"/>
    </source>
</evidence>
<reference evidence="3 4" key="1">
    <citation type="submission" date="2018-08" db="EMBL/GenBank/DDBJ databases">
        <title>A genome reference for cultivated species of the human gut microbiota.</title>
        <authorList>
            <person name="Zou Y."/>
            <person name="Xue W."/>
            <person name="Luo G."/>
        </authorList>
    </citation>
    <scope>NUCLEOTIDE SEQUENCE [LARGE SCALE GENOMIC DNA]</scope>
    <source>
        <strain evidence="1 3">AF28-11</strain>
        <strain evidence="2 4">AM34-25</strain>
    </source>
</reference>
<evidence type="ECO:0000313" key="2">
    <source>
        <dbReference type="EMBL" id="RHC70382.1"/>
    </source>
</evidence>
<dbReference type="EMBL" id="QRTH01000015">
    <property type="protein sequence ID" value="RGQ47539.1"/>
    <property type="molecule type" value="Genomic_DNA"/>
</dbReference>
<protein>
    <submittedName>
        <fullName evidence="1">Uncharacterized protein</fullName>
    </submittedName>
</protein>
<evidence type="ECO:0000313" key="4">
    <source>
        <dbReference type="Proteomes" id="UP000284514"/>
    </source>
</evidence>
<sequence>MINPNTKVFENYTDESFLYGWCNVCQTGRTLTDVEDVKAIIDNNFSKFCEKNGCEPGYVICTIVWKDDNGCEEVKIKMSSDSRDDDDFFFYCDSLTELKALCDCGGEDFIIIGFTGFEKV</sequence>
<name>A0A412B595_BACUN</name>
<comment type="caution">
    <text evidence="1">The sequence shown here is derived from an EMBL/GenBank/DDBJ whole genome shotgun (WGS) entry which is preliminary data.</text>
</comment>
<gene>
    <name evidence="2" type="ORF">DW831_20800</name>
    <name evidence="1" type="ORF">DWY92_19185</name>
</gene>
<proteinExistence type="predicted"/>
<accession>A0A412B595</accession>